<dbReference type="InterPro" id="IPR052155">
    <property type="entry name" value="Biofilm_reg_signaling"/>
</dbReference>
<dbReference type="InterPro" id="IPR029016">
    <property type="entry name" value="GAF-like_dom_sf"/>
</dbReference>
<dbReference type="PANTHER" id="PTHR44757:SF2">
    <property type="entry name" value="BIOFILM ARCHITECTURE MAINTENANCE PROTEIN MBAA"/>
    <property type="match status" value="1"/>
</dbReference>
<gene>
    <name evidence="3" type="ORF">GCM10023203_33650</name>
</gene>
<dbReference type="SUPFAM" id="SSF55073">
    <property type="entry name" value="Nucleotide cyclase"/>
    <property type="match status" value="1"/>
</dbReference>
<feature type="domain" description="EAL" evidence="1">
    <location>
        <begin position="356"/>
        <end position="614"/>
    </location>
</feature>
<dbReference type="EMBL" id="BAABHQ010000009">
    <property type="protein sequence ID" value="GAA4880089.1"/>
    <property type="molecule type" value="Genomic_DNA"/>
</dbReference>
<feature type="domain" description="GGDEF" evidence="2">
    <location>
        <begin position="214"/>
        <end position="347"/>
    </location>
</feature>
<dbReference type="SMART" id="SM00052">
    <property type="entry name" value="EAL"/>
    <property type="match status" value="1"/>
</dbReference>
<dbReference type="RefSeq" id="WP_274231679.1">
    <property type="nucleotide sequence ID" value="NZ_BAABHQ010000009.1"/>
</dbReference>
<dbReference type="Pfam" id="PF00990">
    <property type="entry name" value="GGDEF"/>
    <property type="match status" value="1"/>
</dbReference>
<protein>
    <submittedName>
        <fullName evidence="3">Bifunctional diguanylate cyclase/phosphodiesterase</fullName>
    </submittedName>
</protein>
<dbReference type="InterPro" id="IPR001633">
    <property type="entry name" value="EAL_dom"/>
</dbReference>
<evidence type="ECO:0000259" key="2">
    <source>
        <dbReference type="PROSITE" id="PS50887"/>
    </source>
</evidence>
<dbReference type="InterPro" id="IPR043128">
    <property type="entry name" value="Rev_trsase/Diguanyl_cyclase"/>
</dbReference>
<dbReference type="Pfam" id="PF00563">
    <property type="entry name" value="EAL"/>
    <property type="match status" value="1"/>
</dbReference>
<dbReference type="InterPro" id="IPR003018">
    <property type="entry name" value="GAF"/>
</dbReference>
<dbReference type="Proteomes" id="UP001500457">
    <property type="component" value="Unassembled WGS sequence"/>
</dbReference>
<dbReference type="SMART" id="SM00065">
    <property type="entry name" value="GAF"/>
    <property type="match status" value="1"/>
</dbReference>
<dbReference type="InterPro" id="IPR035919">
    <property type="entry name" value="EAL_sf"/>
</dbReference>
<dbReference type="CDD" id="cd01949">
    <property type="entry name" value="GGDEF"/>
    <property type="match status" value="1"/>
</dbReference>
<dbReference type="SUPFAM" id="SSF141868">
    <property type="entry name" value="EAL domain-like"/>
    <property type="match status" value="1"/>
</dbReference>
<keyword evidence="4" id="KW-1185">Reference proteome</keyword>
<organism evidence="3 4">
    <name type="scientific">Actinomycetospora straminea</name>
    <dbReference type="NCBI Taxonomy" id="663607"/>
    <lineage>
        <taxon>Bacteria</taxon>
        <taxon>Bacillati</taxon>
        <taxon>Actinomycetota</taxon>
        <taxon>Actinomycetes</taxon>
        <taxon>Pseudonocardiales</taxon>
        <taxon>Pseudonocardiaceae</taxon>
        <taxon>Actinomycetospora</taxon>
    </lineage>
</organism>
<dbReference type="PROSITE" id="PS50883">
    <property type="entry name" value="EAL"/>
    <property type="match status" value="1"/>
</dbReference>
<comment type="caution">
    <text evidence="3">The sequence shown here is derived from an EMBL/GenBank/DDBJ whole genome shotgun (WGS) entry which is preliminary data.</text>
</comment>
<reference evidence="4" key="1">
    <citation type="journal article" date="2019" name="Int. J. Syst. Evol. Microbiol.">
        <title>The Global Catalogue of Microorganisms (GCM) 10K type strain sequencing project: providing services to taxonomists for standard genome sequencing and annotation.</title>
        <authorList>
            <consortium name="The Broad Institute Genomics Platform"/>
            <consortium name="The Broad Institute Genome Sequencing Center for Infectious Disease"/>
            <person name="Wu L."/>
            <person name="Ma J."/>
        </authorList>
    </citation>
    <scope>NUCLEOTIDE SEQUENCE [LARGE SCALE GENOMIC DNA]</scope>
    <source>
        <strain evidence="4">JCM 17983</strain>
    </source>
</reference>
<name>A0ABP9EIK9_9PSEU</name>
<evidence type="ECO:0000313" key="4">
    <source>
        <dbReference type="Proteomes" id="UP001500457"/>
    </source>
</evidence>
<dbReference type="InterPro" id="IPR000160">
    <property type="entry name" value="GGDEF_dom"/>
</dbReference>
<sequence length="622" mass="66822">MDRTPSEIAPTNLDELVTRVATTLMGVDSTTLRTASEEVLQVLVSYFEVDLSFLRFHDAARRATVLIAEWPPREVVPDPDPLGVIFFESADPSFAATEHLVDVYAVRPSDSEGYQERVRQGSGVDATSAVSIPLRSGGSTTGIFGFVKYGDRGWSAEETRALRTIATLIAQMQARLLAEDQLRHIAHHDELTGLPNRRALLAHLQATLTSPPPGPRALLFIDVDRLKATNDFLGHDAGDRFIIAVAERIRAATGVNDMVARLGGDEFVVALAGSADEAQAAAVAARVQRAMAEPIRLGGQSLRRTVSVGIAVAHAPTAEVGLWLRSADQAVLTAKEHGGNEVVTFTTEMRVREEVRLTVEMSLLSAIRDGTLAIHYQPVVDLRTASAGGVEALLRWHHPTLGPVSPELFVGVAEATNLAGELGRWVLDGACRQLAAWRRDRPDVVGPGFTMAVNVSPVQLLAIDFVDAVAEVLARHGLDGRDLVLEVTEHAVVGDLDAASATLRGLRRLGVCVAIDDFGTGYSSLAQLKALPVTILKIDRTFVRDLGRTAEDLSIVRSIVGLAHSFGLDLIAEGVETELAARTLLDMGCTTAQGYLFSRPLPPDQLLAWVTAPARPAVPSPR</sequence>
<dbReference type="NCBIfam" id="TIGR00254">
    <property type="entry name" value="GGDEF"/>
    <property type="match status" value="1"/>
</dbReference>
<evidence type="ECO:0000313" key="3">
    <source>
        <dbReference type="EMBL" id="GAA4880089.1"/>
    </source>
</evidence>
<dbReference type="CDD" id="cd01948">
    <property type="entry name" value="EAL"/>
    <property type="match status" value="1"/>
</dbReference>
<proteinExistence type="predicted"/>
<dbReference type="Gene3D" id="3.20.20.450">
    <property type="entry name" value="EAL domain"/>
    <property type="match status" value="1"/>
</dbReference>
<dbReference type="PROSITE" id="PS50887">
    <property type="entry name" value="GGDEF"/>
    <property type="match status" value="1"/>
</dbReference>
<dbReference type="Gene3D" id="3.30.450.40">
    <property type="match status" value="1"/>
</dbReference>
<accession>A0ABP9EIK9</accession>
<evidence type="ECO:0000259" key="1">
    <source>
        <dbReference type="PROSITE" id="PS50883"/>
    </source>
</evidence>
<dbReference type="SMART" id="SM00267">
    <property type="entry name" value="GGDEF"/>
    <property type="match status" value="1"/>
</dbReference>
<dbReference type="Gene3D" id="3.30.70.270">
    <property type="match status" value="1"/>
</dbReference>
<dbReference type="PANTHER" id="PTHR44757">
    <property type="entry name" value="DIGUANYLATE CYCLASE DGCP"/>
    <property type="match status" value="1"/>
</dbReference>
<dbReference type="InterPro" id="IPR029787">
    <property type="entry name" value="Nucleotide_cyclase"/>
</dbReference>
<dbReference type="SUPFAM" id="SSF55781">
    <property type="entry name" value="GAF domain-like"/>
    <property type="match status" value="1"/>
</dbReference>